<keyword evidence="7" id="KW-0449">Lipoprotein</keyword>
<evidence type="ECO:0000256" key="2">
    <source>
        <dbReference type="ARBA" id="ARBA00007886"/>
    </source>
</evidence>
<evidence type="ECO:0000256" key="5">
    <source>
        <dbReference type="ARBA" id="ARBA00023136"/>
    </source>
</evidence>
<dbReference type="InterPro" id="IPR038501">
    <property type="entry name" value="Spore_GerAC_C_sf"/>
</dbReference>
<feature type="domain" description="Spore germination protein N-terminal" evidence="9">
    <location>
        <begin position="21"/>
        <end position="186"/>
    </location>
</feature>
<dbReference type="InterPro" id="IPR057336">
    <property type="entry name" value="GerAC_N"/>
</dbReference>
<dbReference type="Pfam" id="PF25198">
    <property type="entry name" value="Spore_GerAC_N"/>
    <property type="match status" value="1"/>
</dbReference>
<dbReference type="eggNOG" id="ENOG502ZYKQ">
    <property type="taxonomic scope" value="Bacteria"/>
</dbReference>
<dbReference type="Pfam" id="PF05504">
    <property type="entry name" value="Spore_GerAC"/>
    <property type="match status" value="1"/>
</dbReference>
<dbReference type="InterPro" id="IPR008844">
    <property type="entry name" value="Spore_GerAC-like"/>
</dbReference>
<dbReference type="PANTHER" id="PTHR35789:SF1">
    <property type="entry name" value="SPORE GERMINATION PROTEIN B3"/>
    <property type="match status" value="1"/>
</dbReference>
<evidence type="ECO:0000256" key="4">
    <source>
        <dbReference type="ARBA" id="ARBA00022729"/>
    </source>
</evidence>
<comment type="similarity">
    <text evidence="2">Belongs to the GerABKC lipoprotein family.</text>
</comment>
<dbReference type="KEGG" id="bon:A361_08005"/>
<evidence type="ECO:0000259" key="9">
    <source>
        <dbReference type="Pfam" id="PF25198"/>
    </source>
</evidence>
<dbReference type="NCBIfam" id="TIGR02887">
    <property type="entry name" value="spore_ger_x_C"/>
    <property type="match status" value="1"/>
</dbReference>
<dbReference type="PANTHER" id="PTHR35789">
    <property type="entry name" value="SPORE GERMINATION PROTEIN B3"/>
    <property type="match status" value="1"/>
</dbReference>
<dbReference type="AlphaFoldDB" id="A0A160MA42"/>
<keyword evidence="5" id="KW-0472">Membrane</keyword>
<sequence>MKLRFFILVCTLICTSCVPPSKIIEMQGISTILGFDLLDDETYKGTISLLQFDGSQGKTSTTISAEGSTSKEIRQRLEQQTSHDISSGQLRTILFDKKMAEEGIFSFLDTMLRDTSINPLIFLAITDKSEETINSKEYEEFPEMGSYMYQLLDKHEKKEMLINSNLHDFVSALYESGIDPTLPIIKNIKGEAPFIEAVALFRDDKMVGSISLIKTFYIKLFTNKNAFLGDLTLTIPSDKLEKTGVLISENAENEKYKITLHPINYHGKIEVVNNEIVNLNASISVSILETQPSASIIDKESTRKLERLIGEELKNEFEKILEELKILETDPIGIGRKIKSLRKYSHLSNGELSEKYSALKIKPNITVEIKRPGAVN</sequence>
<reference evidence="10 11" key="1">
    <citation type="submission" date="2016-04" db="EMBL/GenBank/DDBJ databases">
        <title>Complete genome sequence of Bacillus oceanisediminis strain 2691.</title>
        <authorList>
            <person name="Jeong H."/>
            <person name="Kim H.J."/>
            <person name="Lee D.-W."/>
        </authorList>
    </citation>
    <scope>NUCLEOTIDE SEQUENCE [LARGE SCALE GENOMIC DNA]</scope>
    <source>
        <strain evidence="10 11">2691</strain>
    </source>
</reference>
<dbReference type="EMBL" id="CP015506">
    <property type="protein sequence ID" value="AND39058.1"/>
    <property type="molecule type" value="Genomic_DNA"/>
</dbReference>
<evidence type="ECO:0000313" key="10">
    <source>
        <dbReference type="EMBL" id="AND39058.1"/>
    </source>
</evidence>
<dbReference type="GO" id="GO:0016020">
    <property type="term" value="C:membrane"/>
    <property type="evidence" value="ECO:0007669"/>
    <property type="project" value="UniProtKB-SubCell"/>
</dbReference>
<evidence type="ECO:0000259" key="8">
    <source>
        <dbReference type="Pfam" id="PF05504"/>
    </source>
</evidence>
<gene>
    <name evidence="10" type="ORF">A361_08005</name>
</gene>
<proteinExistence type="inferred from homology"/>
<evidence type="ECO:0000256" key="1">
    <source>
        <dbReference type="ARBA" id="ARBA00004635"/>
    </source>
</evidence>
<keyword evidence="6" id="KW-0564">Palmitate</keyword>
<dbReference type="RefSeq" id="WP_019381566.1">
    <property type="nucleotide sequence ID" value="NZ_CP015506.1"/>
</dbReference>
<evidence type="ECO:0000256" key="6">
    <source>
        <dbReference type="ARBA" id="ARBA00023139"/>
    </source>
</evidence>
<keyword evidence="4" id="KW-0732">Signal</keyword>
<organism evidence="10 11">
    <name type="scientific">Cytobacillus oceanisediminis 2691</name>
    <dbReference type="NCBI Taxonomy" id="1196031"/>
    <lineage>
        <taxon>Bacteria</taxon>
        <taxon>Bacillati</taxon>
        <taxon>Bacillota</taxon>
        <taxon>Bacilli</taxon>
        <taxon>Bacillales</taxon>
        <taxon>Bacillaceae</taxon>
        <taxon>Cytobacillus</taxon>
    </lineage>
</organism>
<dbReference type="STRING" id="1196031.A361_08005"/>
<protein>
    <submittedName>
        <fullName evidence="10">Spore gernimation protein</fullName>
    </submittedName>
</protein>
<dbReference type="InterPro" id="IPR046953">
    <property type="entry name" value="Spore_GerAC-like_C"/>
</dbReference>
<keyword evidence="3" id="KW-0309">Germination</keyword>
<dbReference type="Gene3D" id="3.30.300.210">
    <property type="entry name" value="Nutrient germinant receptor protein C, domain 3"/>
    <property type="match status" value="1"/>
</dbReference>
<evidence type="ECO:0000313" key="11">
    <source>
        <dbReference type="Proteomes" id="UP000077856"/>
    </source>
</evidence>
<accession>A0A160MA42</accession>
<dbReference type="GO" id="GO:0009847">
    <property type="term" value="P:spore germination"/>
    <property type="evidence" value="ECO:0007669"/>
    <property type="project" value="InterPro"/>
</dbReference>
<feature type="domain" description="Spore germination GerAC-like C-terminal" evidence="8">
    <location>
        <begin position="198"/>
        <end position="373"/>
    </location>
</feature>
<comment type="subcellular location">
    <subcellularLocation>
        <location evidence="1">Membrane</location>
        <topology evidence="1">Lipid-anchor</topology>
    </subcellularLocation>
</comment>
<evidence type="ECO:0000256" key="7">
    <source>
        <dbReference type="ARBA" id="ARBA00023288"/>
    </source>
</evidence>
<evidence type="ECO:0000256" key="3">
    <source>
        <dbReference type="ARBA" id="ARBA00022544"/>
    </source>
</evidence>
<dbReference type="Proteomes" id="UP000077856">
    <property type="component" value="Chromosome"/>
</dbReference>
<name>A0A160MA42_9BACI</name>